<feature type="transmembrane region" description="Helical" evidence="6">
    <location>
        <begin position="208"/>
        <end position="232"/>
    </location>
</feature>
<feature type="transmembrane region" description="Helical" evidence="6">
    <location>
        <begin position="465"/>
        <end position="484"/>
    </location>
</feature>
<feature type="transmembrane region" description="Helical" evidence="6">
    <location>
        <begin position="128"/>
        <end position="152"/>
    </location>
</feature>
<organism evidence="8">
    <name type="scientific">Parasteatoda tepidariorum</name>
    <name type="common">Common house spider</name>
    <name type="synonym">Achaearanea tepidariorum</name>
    <dbReference type="NCBI Taxonomy" id="114398"/>
    <lineage>
        <taxon>Eukaryota</taxon>
        <taxon>Metazoa</taxon>
        <taxon>Ecdysozoa</taxon>
        <taxon>Arthropoda</taxon>
        <taxon>Chelicerata</taxon>
        <taxon>Arachnida</taxon>
        <taxon>Araneae</taxon>
        <taxon>Araneomorphae</taxon>
        <taxon>Entelegynae</taxon>
        <taxon>Araneoidea</taxon>
        <taxon>Theridiidae</taxon>
        <taxon>Parasteatoda</taxon>
    </lineage>
</organism>
<dbReference type="Pfam" id="PF13906">
    <property type="entry name" value="AA_permease_C"/>
    <property type="match status" value="1"/>
</dbReference>
<dbReference type="InterPro" id="IPR029485">
    <property type="entry name" value="CAT_C"/>
</dbReference>
<evidence type="ECO:0000259" key="7">
    <source>
        <dbReference type="Pfam" id="PF13906"/>
    </source>
</evidence>
<evidence type="ECO:0000256" key="2">
    <source>
        <dbReference type="ARBA" id="ARBA00022448"/>
    </source>
</evidence>
<dbReference type="AlphaFoldDB" id="A0A2L2YMX0"/>
<feature type="transmembrane region" description="Helical" evidence="6">
    <location>
        <begin position="302"/>
        <end position="323"/>
    </location>
</feature>
<feature type="transmembrane region" description="Helical" evidence="6">
    <location>
        <begin position="407"/>
        <end position="425"/>
    </location>
</feature>
<protein>
    <submittedName>
        <fullName evidence="8">Cationic amino acid transporter 4</fullName>
    </submittedName>
</protein>
<feature type="transmembrane region" description="Helical" evidence="6">
    <location>
        <begin position="168"/>
        <end position="187"/>
    </location>
</feature>
<feature type="transmembrane region" description="Helical" evidence="6">
    <location>
        <begin position="431"/>
        <end position="453"/>
    </location>
</feature>
<keyword evidence="4 6" id="KW-1133">Transmembrane helix</keyword>
<dbReference type="Gene3D" id="1.20.1740.10">
    <property type="entry name" value="Amino acid/polyamine transporter I"/>
    <property type="match status" value="1"/>
</dbReference>
<evidence type="ECO:0000256" key="1">
    <source>
        <dbReference type="ARBA" id="ARBA00004141"/>
    </source>
</evidence>
<evidence type="ECO:0000256" key="3">
    <source>
        <dbReference type="ARBA" id="ARBA00022692"/>
    </source>
</evidence>
<feature type="domain" description="Cationic amino acid transporter C-terminal" evidence="7">
    <location>
        <begin position="463"/>
        <end position="513"/>
    </location>
</feature>
<dbReference type="PIRSF" id="PIRSF006060">
    <property type="entry name" value="AA_transporter"/>
    <property type="match status" value="1"/>
</dbReference>
<dbReference type="GO" id="GO:0015171">
    <property type="term" value="F:amino acid transmembrane transporter activity"/>
    <property type="evidence" value="ECO:0007669"/>
    <property type="project" value="TreeGrafter"/>
</dbReference>
<dbReference type="GO" id="GO:0005886">
    <property type="term" value="C:plasma membrane"/>
    <property type="evidence" value="ECO:0007669"/>
    <property type="project" value="TreeGrafter"/>
</dbReference>
<name>A0A2L2YMX0_PARTP</name>
<feature type="transmembrane region" description="Helical" evidence="6">
    <location>
        <begin position="490"/>
        <end position="508"/>
    </location>
</feature>
<feature type="transmembrane region" description="Helical" evidence="6">
    <location>
        <begin position="6"/>
        <end position="25"/>
    </location>
</feature>
<evidence type="ECO:0000256" key="4">
    <source>
        <dbReference type="ARBA" id="ARBA00022989"/>
    </source>
</evidence>
<evidence type="ECO:0000256" key="5">
    <source>
        <dbReference type="ARBA" id="ARBA00023136"/>
    </source>
</evidence>
<dbReference type="EMBL" id="IAAA01031699">
    <property type="protein sequence ID" value="LAA09456.1"/>
    <property type="molecule type" value="mRNA"/>
</dbReference>
<comment type="subcellular location">
    <subcellularLocation>
        <location evidence="1">Membrane</location>
        <topology evidence="1">Multi-pass membrane protein</topology>
    </subcellularLocation>
</comment>
<feature type="transmembrane region" description="Helical" evidence="6">
    <location>
        <begin position="103"/>
        <end position="121"/>
    </location>
</feature>
<accession>A0A2L2YMX0</accession>
<feature type="transmembrane region" description="Helical" evidence="6">
    <location>
        <begin position="329"/>
        <end position="348"/>
    </location>
</feature>
<sequence>MAGPAIVLAFLFSGFASFLAALCYAELGVRYPKSGSAYSYTYMAVGELWAFLVGWNMALEHTIGAAATARAASAYIDSLAGYHIKNGTMSFTGPIEAPMIADYLDFFAVFILFIFVIYLSFGVKMTSYLNNLFTVINIGVIILIIGVGAYFADIKNWTNPETGGFMPYGWSGVFEASASCFYAYIGFEAIAACSEEAKDPKKSIPRATMAAMGIAAIGYIGTATVLTLMVNYKDIQDESGIPEALGSHGAEWAKIAVIVGAVCGTSTGIIGSLFALTRVIYVMADDGLLLNFCSKVNKKTQIPLRAMYVFSFLSFITTLLLDINALVEVISIGTLFAYIVVSASVIILRYKPSDLTEKDVLELTQNDDPLKSNSIPLTDTGGELRDNFEWMKRFIDWSPGKLVTHSVVYYCVTTFLLCGFIRIFSSYLDSWWAIIIVVILLVGFILSFFTISIHKQSISPLCYKVPIVPLVPAMSILVNIILIVNLQPATWVRLFIWIAVGLVLYFFYGIKNSKEEMPPLPSSVRN</sequence>
<keyword evidence="3 6" id="KW-0812">Transmembrane</keyword>
<dbReference type="PANTHER" id="PTHR43243">
    <property type="entry name" value="INNER MEMBRANE TRANSPORTER YGJI-RELATED"/>
    <property type="match status" value="1"/>
</dbReference>
<feature type="transmembrane region" description="Helical" evidence="6">
    <location>
        <begin position="37"/>
        <end position="55"/>
    </location>
</feature>
<reference evidence="8" key="1">
    <citation type="journal article" date="2016" name="Mol. Ecol. Resour.">
        <title>Evaluation of the impact of RNA preservation methods of spiders for de novo transcriptome assembly.</title>
        <authorList>
            <person name="Kono N."/>
            <person name="Nakamura H."/>
            <person name="Ito Y."/>
            <person name="Tomita M."/>
            <person name="Arakawa K."/>
        </authorList>
    </citation>
    <scope>NUCLEOTIDE SEQUENCE</scope>
    <source>
        <tissue evidence="8">Whole body</tissue>
    </source>
</reference>
<evidence type="ECO:0000256" key="6">
    <source>
        <dbReference type="SAM" id="Phobius"/>
    </source>
</evidence>
<dbReference type="OrthoDB" id="3900342at2759"/>
<dbReference type="Pfam" id="PF13520">
    <property type="entry name" value="AA_permease_2"/>
    <property type="match status" value="1"/>
</dbReference>
<dbReference type="InterPro" id="IPR002293">
    <property type="entry name" value="AA/rel_permease1"/>
</dbReference>
<dbReference type="PANTHER" id="PTHR43243:SF4">
    <property type="entry name" value="CATIONIC AMINO ACID TRANSPORTER 4"/>
    <property type="match status" value="1"/>
</dbReference>
<keyword evidence="5 6" id="KW-0472">Membrane</keyword>
<feature type="transmembrane region" description="Helical" evidence="6">
    <location>
        <begin position="252"/>
        <end position="281"/>
    </location>
</feature>
<proteinExistence type="evidence at transcript level"/>
<evidence type="ECO:0000313" key="8">
    <source>
        <dbReference type="EMBL" id="LAA09456.1"/>
    </source>
</evidence>
<keyword evidence="2" id="KW-0813">Transport</keyword>